<sequence>MDIFYKKNSLKDLHWLLLARMVAVFGLLLVSVLSAEAQIPLSTMSYKSNLPEDGVGDWDDPDSWLVYDGTGWVAAAISPNREHDVFIIKKNEIRLNGNEEVNNLYLFGAADAGKKLNLQNFDLDIYGSLHSFEMDENDFILFGSAWLGDDWIYPEQGRIVFKGDSRIVVDRNSWSGQNLASRYSVVFDPNPGQELVVNAVFKASSFLIKSGTVRQTVNTEGTPASSTFSFTTDDVFGTGDFGEFRIASGATLISETTREFDQLIRRSDTKPASSFILEEGANLLLLGEEPLIDAVNVVLDGNVYYKGDGASQEFLQSSMADSQSDFLYQNLYFEGLATKNLPEELSVQGDMEYLFGGQVNGLGTELQLTGSMDQELNIPGLELSGLLVDKASGTVNVRHRLTIFDTFSQVAGTVNFHDQDLTLDFGATGNYSYSGGNWLNLGQLHYGNLPSILDATNATFPIFDTVFDAPRHLMLEGNLSSTGQTIEISFTEAPGVTYDPEFSDDGEVVVYHLNSFFQLNGIGADTDQLSAWILAEDLAVQDINHLRIVGAGEQAIGNHVPASLKGGMLWAGRVFDFDEAQSSFLTIGSISELSVLPVEWLDFEATLLGDRVRLTWKSTAESLIDYTISRTNGEKPEFFPIGNIQESRYGITITFEDLSFPEDKPYWYYQVLAKEGQAEASYSPVLRVSNPFYSRQNPKIYPNPYHSGSVQINFGNWNSGDITSMKIWDMKGVNYQSPDFQQNFNPLILEQHLKLLPAGNYLIQLQGSGKAHTFKWQKYNQ</sequence>
<dbReference type="EMBL" id="JAANYN010000003">
    <property type="protein sequence ID" value="NHE57054.1"/>
    <property type="molecule type" value="Genomic_DNA"/>
</dbReference>
<organism evidence="1 2">
    <name type="scientific">Cyclobacterium plantarum</name>
    <dbReference type="NCBI Taxonomy" id="2716263"/>
    <lineage>
        <taxon>Bacteria</taxon>
        <taxon>Pseudomonadati</taxon>
        <taxon>Bacteroidota</taxon>
        <taxon>Cytophagia</taxon>
        <taxon>Cytophagales</taxon>
        <taxon>Cyclobacteriaceae</taxon>
        <taxon>Cyclobacterium</taxon>
    </lineage>
</organism>
<comment type="caution">
    <text evidence="1">The sequence shown here is derived from an EMBL/GenBank/DDBJ whole genome shotgun (WGS) entry which is preliminary data.</text>
</comment>
<dbReference type="NCBIfam" id="TIGR04183">
    <property type="entry name" value="Por_Secre_tail"/>
    <property type="match status" value="1"/>
</dbReference>
<dbReference type="Proteomes" id="UP000649799">
    <property type="component" value="Unassembled WGS sequence"/>
</dbReference>
<evidence type="ECO:0000313" key="2">
    <source>
        <dbReference type="Proteomes" id="UP000649799"/>
    </source>
</evidence>
<proteinExistence type="predicted"/>
<reference evidence="1 2" key="1">
    <citation type="submission" date="2020-03" db="EMBL/GenBank/DDBJ databases">
        <title>Cyclobacterium plantarum sp. nov., a marine bacterium isolated from a coastal-marine wetland.</title>
        <authorList>
            <person name="Sanchez-Porro C."/>
            <person name="Ventosa A."/>
            <person name="Amoozegar M."/>
        </authorList>
    </citation>
    <scope>NUCLEOTIDE SEQUENCE [LARGE SCALE GENOMIC DNA]</scope>
    <source>
        <strain evidence="1 2">GBPx2</strain>
    </source>
</reference>
<evidence type="ECO:0000313" key="1">
    <source>
        <dbReference type="EMBL" id="NHE57054.1"/>
    </source>
</evidence>
<name>A0ABX0H5Z0_9BACT</name>
<gene>
    <name evidence="1" type="ORF">G9Q97_09540</name>
</gene>
<dbReference type="RefSeq" id="WP_166146136.1">
    <property type="nucleotide sequence ID" value="NZ_JAANYN010000003.1"/>
</dbReference>
<keyword evidence="2" id="KW-1185">Reference proteome</keyword>
<dbReference type="InterPro" id="IPR026444">
    <property type="entry name" value="Secre_tail"/>
</dbReference>
<accession>A0ABX0H5Z0</accession>
<protein>
    <submittedName>
        <fullName evidence="1">T9SS type A sorting domain-containing protein</fullName>
    </submittedName>
</protein>